<protein>
    <submittedName>
        <fullName evidence="3">Putative VacJ-like lipoprotein</fullName>
    </submittedName>
</protein>
<dbReference type="GO" id="GO:0016020">
    <property type="term" value="C:membrane"/>
    <property type="evidence" value="ECO:0007669"/>
    <property type="project" value="InterPro"/>
</dbReference>
<dbReference type="PANTHER" id="PTHR30035:SF3">
    <property type="entry name" value="INTERMEMBRANE PHOSPHOLIPID TRANSPORT SYSTEM LIPOPROTEIN MLAA"/>
    <property type="match status" value="1"/>
</dbReference>
<accession>A0A0S4KQF0</accession>
<dbReference type="PRINTS" id="PR01805">
    <property type="entry name" value="VACJLIPOPROT"/>
</dbReference>
<sequence>MKAGIQRATFQTTGGAIGLSLIVISLSIFGCADLAISSADYESSSNHSPSAAFQISSAASAASPETAISDDPQDEPFDPFAQAGESDLEEYDPWEPFNTKVFEFNRQIDRWLLKPVATGYDFIMPNLLQQGVSNFFYNARFVPRFVNNILQGKFRGAGIEAGRFLVNTTLGLAGFIDWASDMDLTTPEEDLGQTLGFYGVKPGPYLIVPLYPPFTVRDLVGYVGDVFLNPIYWLALPIIEIDKIPSAVPHSSRLTTSLILLSAKVTEVVNERSLNLEKYEGVEESAVDLYSAVRNAYLQKRAKAIRE</sequence>
<name>A0A0S4KQF0_9BACT</name>
<evidence type="ECO:0000256" key="2">
    <source>
        <dbReference type="ARBA" id="ARBA00022729"/>
    </source>
</evidence>
<dbReference type="Pfam" id="PF04333">
    <property type="entry name" value="MlaA"/>
    <property type="match status" value="1"/>
</dbReference>
<reference evidence="4" key="1">
    <citation type="submission" date="2015-09" db="EMBL/GenBank/DDBJ databases">
        <authorList>
            <person name="Daims H."/>
        </authorList>
    </citation>
    <scope>NUCLEOTIDE SEQUENCE [LARGE SCALE GENOMIC DNA]</scope>
</reference>
<dbReference type="PANTHER" id="PTHR30035">
    <property type="entry name" value="LIPOPROTEIN VACJ-RELATED"/>
    <property type="match status" value="1"/>
</dbReference>
<dbReference type="PROSITE" id="PS51257">
    <property type="entry name" value="PROKAR_LIPOPROTEIN"/>
    <property type="match status" value="1"/>
</dbReference>
<dbReference type="InterPro" id="IPR007428">
    <property type="entry name" value="MlaA"/>
</dbReference>
<dbReference type="GO" id="GO:0120010">
    <property type="term" value="P:intermembrane phospholipid transfer"/>
    <property type="evidence" value="ECO:0007669"/>
    <property type="project" value="TreeGrafter"/>
</dbReference>
<dbReference type="OrthoDB" id="9785326at2"/>
<proteinExistence type="inferred from homology"/>
<comment type="similarity">
    <text evidence="1">Belongs to the MlaA family.</text>
</comment>
<dbReference type="EMBL" id="LN885086">
    <property type="protein sequence ID" value="CUQ65581.1"/>
    <property type="molecule type" value="Genomic_DNA"/>
</dbReference>
<dbReference type="STRING" id="1715989.NITINOP_0606"/>
<evidence type="ECO:0000256" key="1">
    <source>
        <dbReference type="ARBA" id="ARBA00010634"/>
    </source>
</evidence>
<dbReference type="Proteomes" id="UP000066284">
    <property type="component" value="Chromosome 1"/>
</dbReference>
<evidence type="ECO:0000313" key="3">
    <source>
        <dbReference type="EMBL" id="CUQ65581.1"/>
    </source>
</evidence>
<organism evidence="3 4">
    <name type="scientific">Candidatus Nitrospira inopinata</name>
    <dbReference type="NCBI Taxonomy" id="1715989"/>
    <lineage>
        <taxon>Bacteria</taxon>
        <taxon>Pseudomonadati</taxon>
        <taxon>Nitrospirota</taxon>
        <taxon>Nitrospiria</taxon>
        <taxon>Nitrospirales</taxon>
        <taxon>Nitrospiraceae</taxon>
        <taxon>Nitrospira</taxon>
    </lineage>
</organism>
<keyword evidence="2" id="KW-0732">Signal</keyword>
<dbReference type="RefSeq" id="WP_062483054.1">
    <property type="nucleotide sequence ID" value="NZ_LN885086.1"/>
</dbReference>
<gene>
    <name evidence="3" type="ORF">NITINOP_0606</name>
</gene>
<dbReference type="AlphaFoldDB" id="A0A0S4KQF0"/>
<keyword evidence="4" id="KW-1185">Reference proteome</keyword>
<evidence type="ECO:0000313" key="4">
    <source>
        <dbReference type="Proteomes" id="UP000066284"/>
    </source>
</evidence>
<keyword evidence="3" id="KW-0449">Lipoprotein</keyword>
<dbReference type="KEGG" id="nio:NITINOP_0606"/>